<evidence type="ECO:0000313" key="2">
    <source>
        <dbReference type="EMBL" id="SEA58365.1"/>
    </source>
</evidence>
<feature type="domain" description="BioF2-like acetyltransferase" evidence="1">
    <location>
        <begin position="182"/>
        <end position="337"/>
    </location>
</feature>
<name>A0A1H4CD30_ALKAM</name>
<sequence>MSDHTLRTSWQPLQDLAEIATDWQQLEADADGSIFVSWLWVRVWLQTYQPDLMVMRVFAANELVGLALFSCSFERRHRLIGSRVLRLHQTGVASQDQIWIEYNTVLARRGMTGPVDHAVLNGLLQWQQWDELVLAGVDAHQAKQWQQAPLHRQIDWQQPCFGVDLQALRDSGQSYLTSLSANCRYQINRSKRRYQQYGELRLEQAQNVQQALQWFDAISPWHQQRWGSEAGQSGFANPEFLAFHRALIKAAWAEQSSEPAQAPGTELLTLMAGQQHLATFYQLRYRNRIYFYLAGFRPELDKQLKPGLVGHSLCIEHYCRQGREFYDFMAGDERYKRQLGQPHAVLCQLRLQHARARFRLESFARQSKHKLRTLFGATSQP</sequence>
<keyword evidence="3" id="KW-1185">Reference proteome</keyword>
<dbReference type="OrthoDB" id="9808976at2"/>
<evidence type="ECO:0000313" key="3">
    <source>
        <dbReference type="Proteomes" id="UP000198773"/>
    </source>
</evidence>
<proteinExistence type="predicted"/>
<organism evidence="2 3">
    <name type="scientific">Alkalimonas amylolytica</name>
    <dbReference type="NCBI Taxonomy" id="152573"/>
    <lineage>
        <taxon>Bacteria</taxon>
        <taxon>Pseudomonadati</taxon>
        <taxon>Pseudomonadota</taxon>
        <taxon>Gammaproteobacteria</taxon>
        <taxon>Alkalimonas</taxon>
    </lineage>
</organism>
<dbReference type="Pfam" id="PF13480">
    <property type="entry name" value="Acetyltransf_6"/>
    <property type="match status" value="1"/>
</dbReference>
<dbReference type="SUPFAM" id="SSF55729">
    <property type="entry name" value="Acyl-CoA N-acyltransferases (Nat)"/>
    <property type="match status" value="1"/>
</dbReference>
<evidence type="ECO:0000259" key="1">
    <source>
        <dbReference type="Pfam" id="PF13480"/>
    </source>
</evidence>
<dbReference type="STRING" id="152573.SAMN04488051_104106"/>
<dbReference type="RefSeq" id="WP_091342235.1">
    <property type="nucleotide sequence ID" value="NZ_FNRM01000004.1"/>
</dbReference>
<reference evidence="2 3" key="1">
    <citation type="submission" date="2016-10" db="EMBL/GenBank/DDBJ databases">
        <authorList>
            <person name="de Groot N.N."/>
        </authorList>
    </citation>
    <scope>NUCLEOTIDE SEQUENCE [LARGE SCALE GENOMIC DNA]</scope>
    <source>
        <strain evidence="2 3">CGMCC 1.3430</strain>
    </source>
</reference>
<dbReference type="GO" id="GO:0016740">
    <property type="term" value="F:transferase activity"/>
    <property type="evidence" value="ECO:0007669"/>
    <property type="project" value="UniProtKB-KW"/>
</dbReference>
<protein>
    <submittedName>
        <fullName evidence="2">Acetyltransferase involved in cellulose biosynthesis, CelD/BcsL family</fullName>
    </submittedName>
</protein>
<dbReference type="Proteomes" id="UP000198773">
    <property type="component" value="Unassembled WGS sequence"/>
</dbReference>
<dbReference type="InterPro" id="IPR038740">
    <property type="entry name" value="BioF2-like_GNAT_dom"/>
</dbReference>
<dbReference type="EMBL" id="FNRM01000004">
    <property type="protein sequence ID" value="SEA58365.1"/>
    <property type="molecule type" value="Genomic_DNA"/>
</dbReference>
<dbReference type="InterPro" id="IPR016181">
    <property type="entry name" value="Acyl_CoA_acyltransferase"/>
</dbReference>
<dbReference type="Gene3D" id="3.40.630.30">
    <property type="match status" value="1"/>
</dbReference>
<accession>A0A1H4CD30</accession>
<gene>
    <name evidence="2" type="ORF">SAMN04488051_104106</name>
</gene>
<keyword evidence="2" id="KW-0808">Transferase</keyword>
<dbReference type="AlphaFoldDB" id="A0A1H4CD30"/>